<name>A0ABV9BPP1_9ACTN</name>
<sequence length="75" mass="8148">MLHTEALLTVYGRLPALSRTSSPAVRLVAEDAATALIADLLHWLQAQGTAPDTALDRAQKRFDAGLVQPRDRVAR</sequence>
<protein>
    <submittedName>
        <fullName evidence="1">Uncharacterized protein</fullName>
    </submittedName>
</protein>
<proteinExistence type="predicted"/>
<reference evidence="2" key="1">
    <citation type="journal article" date="2019" name="Int. J. Syst. Evol. Microbiol.">
        <title>The Global Catalogue of Microorganisms (GCM) 10K type strain sequencing project: providing services to taxonomists for standard genome sequencing and annotation.</title>
        <authorList>
            <consortium name="The Broad Institute Genomics Platform"/>
            <consortium name="The Broad Institute Genome Sequencing Center for Infectious Disease"/>
            <person name="Wu L."/>
            <person name="Ma J."/>
        </authorList>
    </citation>
    <scope>NUCLEOTIDE SEQUENCE [LARGE SCALE GENOMIC DNA]</scope>
    <source>
        <strain evidence="2">CECT 8064</strain>
    </source>
</reference>
<comment type="caution">
    <text evidence="1">The sequence shown here is derived from an EMBL/GenBank/DDBJ whole genome shotgun (WGS) entry which is preliminary data.</text>
</comment>
<evidence type="ECO:0000313" key="2">
    <source>
        <dbReference type="Proteomes" id="UP001595990"/>
    </source>
</evidence>
<dbReference type="EMBL" id="JBHSFS010000011">
    <property type="protein sequence ID" value="MFC4516022.1"/>
    <property type="molecule type" value="Genomic_DNA"/>
</dbReference>
<gene>
    <name evidence="1" type="ORF">ACFPEN_24140</name>
</gene>
<organism evidence="1 2">
    <name type="scientific">Streptomyces ehimensis</name>
    <dbReference type="NCBI Taxonomy" id="68195"/>
    <lineage>
        <taxon>Bacteria</taxon>
        <taxon>Bacillati</taxon>
        <taxon>Actinomycetota</taxon>
        <taxon>Actinomycetes</taxon>
        <taxon>Kitasatosporales</taxon>
        <taxon>Streptomycetaceae</taxon>
        <taxon>Streptomyces</taxon>
    </lineage>
</organism>
<accession>A0ABV9BPP1</accession>
<evidence type="ECO:0000313" key="1">
    <source>
        <dbReference type="EMBL" id="MFC4516022.1"/>
    </source>
</evidence>
<dbReference type="Proteomes" id="UP001595990">
    <property type="component" value="Unassembled WGS sequence"/>
</dbReference>
<keyword evidence="2" id="KW-1185">Reference proteome</keyword>
<dbReference type="RefSeq" id="WP_417923455.1">
    <property type="nucleotide sequence ID" value="NZ_JBHSFS010000011.1"/>
</dbReference>